<dbReference type="SUPFAM" id="SSF53067">
    <property type="entry name" value="Actin-like ATPase domain"/>
    <property type="match status" value="2"/>
</dbReference>
<evidence type="ECO:0000313" key="3">
    <source>
        <dbReference type="Proteomes" id="UP000199017"/>
    </source>
</evidence>
<dbReference type="Pfam" id="PF00814">
    <property type="entry name" value="TsaD"/>
    <property type="match status" value="1"/>
</dbReference>
<organism evidence="2 3">
    <name type="scientific">Alteribacillus bidgolensis</name>
    <dbReference type="NCBI Taxonomy" id="930129"/>
    <lineage>
        <taxon>Bacteria</taxon>
        <taxon>Bacillati</taxon>
        <taxon>Bacillota</taxon>
        <taxon>Bacilli</taxon>
        <taxon>Bacillales</taxon>
        <taxon>Bacillaceae</taxon>
        <taxon>Alteribacillus</taxon>
    </lineage>
</organism>
<evidence type="ECO:0000259" key="1">
    <source>
        <dbReference type="Pfam" id="PF00814"/>
    </source>
</evidence>
<dbReference type="PANTHER" id="PTHR11735:SF11">
    <property type="entry name" value="TRNA THREONYLCARBAMOYLADENOSINE BIOSYNTHESIS PROTEIN TSAB"/>
    <property type="match status" value="1"/>
</dbReference>
<dbReference type="PANTHER" id="PTHR11735">
    <property type="entry name" value="TRNA N6-ADENOSINE THREONYLCARBAMOYLTRANSFERASE"/>
    <property type="match status" value="1"/>
</dbReference>
<dbReference type="InterPro" id="IPR022496">
    <property type="entry name" value="T6A_TsaB"/>
</dbReference>
<gene>
    <name evidence="2" type="ORF">SAMN05216352_10714</name>
</gene>
<proteinExistence type="predicted"/>
<keyword evidence="3" id="KW-1185">Reference proteome</keyword>
<dbReference type="STRING" id="930129.SAMN05216352_10714"/>
<dbReference type="Proteomes" id="UP000199017">
    <property type="component" value="Unassembled WGS sequence"/>
</dbReference>
<dbReference type="RefSeq" id="WP_091585380.1">
    <property type="nucleotide sequence ID" value="NZ_FNDU01000007.1"/>
</dbReference>
<evidence type="ECO:0000313" key="2">
    <source>
        <dbReference type="EMBL" id="SDI36987.1"/>
    </source>
</evidence>
<reference evidence="2 3" key="1">
    <citation type="submission" date="2016-10" db="EMBL/GenBank/DDBJ databases">
        <authorList>
            <person name="de Groot N.N."/>
        </authorList>
    </citation>
    <scope>NUCLEOTIDE SEQUENCE [LARGE SCALE GENOMIC DNA]</scope>
    <source>
        <strain evidence="3">P4B,CCM 7963,CECT 7998,DSM 25260,IBRC-M 10614,KCTC 13821</strain>
    </source>
</reference>
<feature type="domain" description="Gcp-like" evidence="1">
    <location>
        <begin position="32"/>
        <end position="225"/>
    </location>
</feature>
<dbReference type="NCBIfam" id="TIGR03725">
    <property type="entry name" value="T6A_YeaZ"/>
    <property type="match status" value="1"/>
</dbReference>
<dbReference type="InterPro" id="IPR000905">
    <property type="entry name" value="Gcp-like_dom"/>
</dbReference>
<dbReference type="EMBL" id="FNDU01000007">
    <property type="protein sequence ID" value="SDI36987.1"/>
    <property type="molecule type" value="Genomic_DNA"/>
</dbReference>
<dbReference type="InterPro" id="IPR043129">
    <property type="entry name" value="ATPase_NBD"/>
</dbReference>
<dbReference type="AlphaFoldDB" id="A0A1G8K0V1"/>
<dbReference type="CDD" id="cd24032">
    <property type="entry name" value="ASKHA_NBD_TsaB"/>
    <property type="match status" value="1"/>
</dbReference>
<dbReference type="GO" id="GO:0005829">
    <property type="term" value="C:cytosol"/>
    <property type="evidence" value="ECO:0007669"/>
    <property type="project" value="TreeGrafter"/>
</dbReference>
<dbReference type="Gene3D" id="3.30.420.40">
    <property type="match status" value="2"/>
</dbReference>
<dbReference type="OrthoDB" id="9784166at2"/>
<sequence length="236" mass="26501">MKILAIDTSTHVMGAALAEDDKLLGEYITNFKKNHSLRLMPAIDHLMNELEIEPKELDAIAVAKGPGSYTGVRIGVTTAKSMAWALNIPIYGISSLQMIAQNGKYFSGYICPFMDARRGQVYTGLYTSDNGCVTEVEQDRIIILEDWIDLLKEKQESVLFLSQEWDKHKESIQEKLSRQVVYGEFSDMLPKPSKLLEVVLNQGESISSHELVPEYTQLTEAEKNWLASNKGKKNDG</sequence>
<name>A0A1G8K0V1_9BACI</name>
<protein>
    <submittedName>
        <fullName evidence="2">tRNA threonylcarbamoyladenosine biosynthesis protein TsaB</fullName>
    </submittedName>
</protein>
<accession>A0A1G8K0V1</accession>
<dbReference type="GO" id="GO:0002949">
    <property type="term" value="P:tRNA threonylcarbamoyladenosine modification"/>
    <property type="evidence" value="ECO:0007669"/>
    <property type="project" value="InterPro"/>
</dbReference>